<evidence type="ECO:0000259" key="3">
    <source>
        <dbReference type="Pfam" id="PF03713"/>
    </source>
</evidence>
<reference evidence="4 5" key="1">
    <citation type="submission" date="2019-10" db="EMBL/GenBank/DDBJ databases">
        <title>Rubrobacter sp nov SCSIO 52090 isolated from a deep-sea sediment in the South China Sea.</title>
        <authorList>
            <person name="Chen R.W."/>
        </authorList>
    </citation>
    <scope>NUCLEOTIDE SEQUENCE [LARGE SCALE GENOMIC DNA]</scope>
    <source>
        <strain evidence="4 5">SCSIO 52909</strain>
    </source>
</reference>
<feature type="compositionally biased region" description="Low complexity" evidence="1">
    <location>
        <begin position="71"/>
        <end position="87"/>
    </location>
</feature>
<evidence type="ECO:0000313" key="5">
    <source>
        <dbReference type="Proteomes" id="UP000501452"/>
    </source>
</evidence>
<keyword evidence="5" id="KW-1185">Reference proteome</keyword>
<gene>
    <name evidence="4" type="ORF">GBA63_19225</name>
</gene>
<dbReference type="PROSITE" id="PS51257">
    <property type="entry name" value="PROKAR_LIPOPROTEIN"/>
    <property type="match status" value="1"/>
</dbReference>
<evidence type="ECO:0000256" key="2">
    <source>
        <dbReference type="SAM" id="SignalP"/>
    </source>
</evidence>
<feature type="region of interest" description="Disordered" evidence="1">
    <location>
        <begin position="26"/>
        <end position="95"/>
    </location>
</feature>
<evidence type="ECO:0000256" key="1">
    <source>
        <dbReference type="SAM" id="MobiDB-lite"/>
    </source>
</evidence>
<dbReference type="InterPro" id="IPR012347">
    <property type="entry name" value="Ferritin-like"/>
</dbReference>
<dbReference type="Gene3D" id="1.20.1260.10">
    <property type="match status" value="2"/>
</dbReference>
<dbReference type="AlphaFoldDB" id="A0A6G8QDG1"/>
<evidence type="ECO:0000313" key="4">
    <source>
        <dbReference type="EMBL" id="QIN84535.1"/>
    </source>
</evidence>
<dbReference type="KEGG" id="rub:GBA63_19225"/>
<dbReference type="Proteomes" id="UP000501452">
    <property type="component" value="Chromosome"/>
</dbReference>
<protein>
    <submittedName>
        <fullName evidence="4">DUF305 domain-containing protein</fullName>
    </submittedName>
</protein>
<organism evidence="4 5">
    <name type="scientific">Rubrobacter tropicus</name>
    <dbReference type="NCBI Taxonomy" id="2653851"/>
    <lineage>
        <taxon>Bacteria</taxon>
        <taxon>Bacillati</taxon>
        <taxon>Actinomycetota</taxon>
        <taxon>Rubrobacteria</taxon>
        <taxon>Rubrobacterales</taxon>
        <taxon>Rubrobacteraceae</taxon>
        <taxon>Rubrobacter</taxon>
    </lineage>
</organism>
<dbReference type="EMBL" id="CP045119">
    <property type="protein sequence ID" value="QIN84535.1"/>
    <property type="molecule type" value="Genomic_DNA"/>
</dbReference>
<sequence>MERHRKLAMPVLLTVAALTLGACGGQGSGSDGQQQGDGGGMQGMNHGNNSGGQQETTVASGGESTGGMPGGTTMMGAGETTGMQGMEGMDHGQMGAGGMAAMSREMVMENGEYSDRAFIDSMVPHHRGAVDMAEVALDNAEHDEIRNLAEDIVGAQEAEIKELGEIRKREFGSAESSEEMSDMDMQMMGMTDPQELANKRPFDKAFIDAMIPHHRSAIAMAKVALKESDNSEIKGIARDIVEAQRREIGQMEGWREQWYGQS</sequence>
<feature type="domain" description="DUF305" evidence="3">
    <location>
        <begin position="59"/>
        <end position="165"/>
    </location>
</feature>
<feature type="signal peptide" evidence="2">
    <location>
        <begin position="1"/>
        <end position="22"/>
    </location>
</feature>
<feature type="chain" id="PRO_5038339951" evidence="2">
    <location>
        <begin position="23"/>
        <end position="262"/>
    </location>
</feature>
<feature type="domain" description="DUF305" evidence="3">
    <location>
        <begin position="174"/>
        <end position="254"/>
    </location>
</feature>
<dbReference type="Pfam" id="PF03713">
    <property type="entry name" value="DUF305"/>
    <property type="match status" value="2"/>
</dbReference>
<proteinExistence type="predicted"/>
<keyword evidence="2" id="KW-0732">Signal</keyword>
<accession>A0A6G8QDG1</accession>
<dbReference type="RefSeq" id="WP_166178818.1">
    <property type="nucleotide sequence ID" value="NZ_CP045119.1"/>
</dbReference>
<feature type="compositionally biased region" description="Low complexity" evidence="1">
    <location>
        <begin position="43"/>
        <end position="54"/>
    </location>
</feature>
<dbReference type="PANTHER" id="PTHR36933">
    <property type="entry name" value="SLL0788 PROTEIN"/>
    <property type="match status" value="1"/>
</dbReference>
<dbReference type="PANTHER" id="PTHR36933:SF1">
    <property type="entry name" value="SLL0788 PROTEIN"/>
    <property type="match status" value="1"/>
</dbReference>
<dbReference type="InterPro" id="IPR005183">
    <property type="entry name" value="DUF305_CopM-like"/>
</dbReference>
<name>A0A6G8QDG1_9ACTN</name>
<feature type="compositionally biased region" description="Gly residues" evidence="1">
    <location>
        <begin position="26"/>
        <end position="42"/>
    </location>
</feature>